<evidence type="ECO:0000313" key="1">
    <source>
        <dbReference type="EMBL" id="ASS96979.1"/>
    </source>
</evidence>
<dbReference type="Proteomes" id="UP000214618">
    <property type="component" value="Chromosome"/>
</dbReference>
<sequence length="66" mass="7815">MASTISFREKHTVTTIFDAYVNIVQWYIDIFGSFEMVNLSNFHKNVLFEKLKNLKIKDPLMVLDFL</sequence>
<organism evidence="1 2">
    <name type="scientific">Peribacillus simplex NBRC 15720 = DSM 1321</name>
    <dbReference type="NCBI Taxonomy" id="1349754"/>
    <lineage>
        <taxon>Bacteria</taxon>
        <taxon>Bacillati</taxon>
        <taxon>Bacillota</taxon>
        <taxon>Bacilli</taxon>
        <taxon>Bacillales</taxon>
        <taxon>Bacillaceae</taxon>
        <taxon>Peribacillus</taxon>
    </lineage>
</organism>
<gene>
    <name evidence="1" type="ORF">BS1321_25610</name>
</gene>
<evidence type="ECO:0000313" key="2">
    <source>
        <dbReference type="Proteomes" id="UP000214618"/>
    </source>
</evidence>
<name>A0A223EP24_9BACI</name>
<reference evidence="1 2" key="1">
    <citation type="submission" date="2016-10" db="EMBL/GenBank/DDBJ databases">
        <title>The whole genome sequencing and assembly of Bacillus simplex DSM 1321 strain.</title>
        <authorList>
            <person name="Park M.-K."/>
            <person name="Lee Y.-J."/>
            <person name="Yi H."/>
            <person name="Bahn Y.-S."/>
            <person name="Kim J.F."/>
            <person name="Lee D.-W."/>
        </authorList>
    </citation>
    <scope>NUCLEOTIDE SEQUENCE [LARGE SCALE GENOMIC DNA]</scope>
    <source>
        <strain evidence="1 2">DSM 1321</strain>
    </source>
</reference>
<accession>A0A223EP24</accession>
<protein>
    <submittedName>
        <fullName evidence="1">Uncharacterized protein</fullName>
    </submittedName>
</protein>
<dbReference type="AlphaFoldDB" id="A0A223EP24"/>
<dbReference type="EMBL" id="CP017704">
    <property type="protein sequence ID" value="ASS96979.1"/>
    <property type="molecule type" value="Genomic_DNA"/>
</dbReference>
<proteinExistence type="predicted"/>